<dbReference type="CDD" id="cd05797">
    <property type="entry name" value="Ribosomal_L10"/>
    <property type="match status" value="1"/>
</dbReference>
<comment type="function">
    <text evidence="1">Forms part of the ribosomal stalk, playing a central role in the interaction of the ribosome with GTP-bound translation factors.</text>
</comment>
<evidence type="ECO:0000256" key="2">
    <source>
        <dbReference type="ARBA" id="ARBA00008889"/>
    </source>
</evidence>
<dbReference type="NCBIfam" id="NF000955">
    <property type="entry name" value="PRK00099.1-1"/>
    <property type="match status" value="1"/>
</dbReference>
<dbReference type="EMBL" id="JBBNFP010000039">
    <property type="protein sequence ID" value="MEQ2487276.1"/>
    <property type="molecule type" value="Genomic_DNA"/>
</dbReference>
<dbReference type="Gene3D" id="3.30.70.1730">
    <property type="match status" value="1"/>
</dbReference>
<evidence type="ECO:0000256" key="4">
    <source>
        <dbReference type="ARBA" id="ARBA00023274"/>
    </source>
</evidence>
<evidence type="ECO:0000256" key="3">
    <source>
        <dbReference type="ARBA" id="ARBA00022980"/>
    </source>
</evidence>
<evidence type="ECO:0000313" key="8">
    <source>
        <dbReference type="Proteomes" id="UP001487296"/>
    </source>
</evidence>
<evidence type="ECO:0000313" key="7">
    <source>
        <dbReference type="EMBL" id="MEQ2487276.1"/>
    </source>
</evidence>
<keyword evidence="4" id="KW-0687">Ribonucleoprotein</keyword>
<name>A0ABV1FS75_9BACT</name>
<dbReference type="InterPro" id="IPR047865">
    <property type="entry name" value="Ribosomal_uL10_bac_type"/>
</dbReference>
<keyword evidence="3 7" id="KW-0689">Ribosomal protein</keyword>
<dbReference type="GO" id="GO:0005840">
    <property type="term" value="C:ribosome"/>
    <property type="evidence" value="ECO:0007669"/>
    <property type="project" value="UniProtKB-KW"/>
</dbReference>
<keyword evidence="8" id="KW-1185">Reference proteome</keyword>
<comment type="similarity">
    <text evidence="2">Belongs to the universal ribosomal protein uL10 family.</text>
</comment>
<sequence length="174" mass="18937">MKKEAKDTIIVELGQKLKEYPHFYLVDVTGMNAEDTSNLRRKCFKEQIKMVVVKNTLLHKALEATETDFSELYGALKGNTAVLFCETANVPAKLLKDKEIAKAGVPSFKAAYAEEGIFVGADKLDELSSIKSKNEVIADVVALLQSPAKNVISALQSGAGTIHGVLKTLGERPE</sequence>
<evidence type="ECO:0000256" key="1">
    <source>
        <dbReference type="ARBA" id="ARBA00002633"/>
    </source>
</evidence>
<dbReference type="Proteomes" id="UP001487296">
    <property type="component" value="Unassembled WGS sequence"/>
</dbReference>
<evidence type="ECO:0000256" key="6">
    <source>
        <dbReference type="ARBA" id="ARBA00035502"/>
    </source>
</evidence>
<dbReference type="InterPro" id="IPR043141">
    <property type="entry name" value="Ribosomal_uL10-like_sf"/>
</dbReference>
<reference evidence="7 8" key="1">
    <citation type="submission" date="2024-04" db="EMBL/GenBank/DDBJ databases">
        <title>Human intestinal bacterial collection.</title>
        <authorList>
            <person name="Pauvert C."/>
            <person name="Hitch T.C.A."/>
            <person name="Clavel T."/>
        </authorList>
    </citation>
    <scope>NUCLEOTIDE SEQUENCE [LARGE SCALE GENOMIC DNA]</scope>
    <source>
        <strain evidence="7 8">CLA-AA-H145</strain>
    </source>
</reference>
<dbReference type="PANTHER" id="PTHR11560">
    <property type="entry name" value="39S RIBOSOMAL PROTEIN L10, MITOCHONDRIAL"/>
    <property type="match status" value="1"/>
</dbReference>
<proteinExistence type="inferred from homology"/>
<evidence type="ECO:0000256" key="5">
    <source>
        <dbReference type="ARBA" id="ARBA00035202"/>
    </source>
</evidence>
<organism evidence="7 8">
    <name type="scientific">Hallella faecis</name>
    <dbReference type="NCBI Taxonomy" id="2841596"/>
    <lineage>
        <taxon>Bacteria</taxon>
        <taxon>Pseudomonadati</taxon>
        <taxon>Bacteroidota</taxon>
        <taxon>Bacteroidia</taxon>
        <taxon>Bacteroidales</taxon>
        <taxon>Prevotellaceae</taxon>
        <taxon>Hallella</taxon>
    </lineage>
</organism>
<dbReference type="RefSeq" id="WP_215760379.1">
    <property type="nucleotide sequence ID" value="NZ_JAHKBE010000041.1"/>
</dbReference>
<accession>A0ABV1FS75</accession>
<comment type="caution">
    <text evidence="7">The sequence shown here is derived from an EMBL/GenBank/DDBJ whole genome shotgun (WGS) entry which is preliminary data.</text>
</comment>
<dbReference type="InterPro" id="IPR001790">
    <property type="entry name" value="Ribosomal_uL10"/>
</dbReference>
<gene>
    <name evidence="7" type="primary">rplJ</name>
    <name evidence="7" type="ORF">AAAT34_09480</name>
</gene>
<protein>
    <recommendedName>
        <fullName evidence="5">Large ribosomal subunit protein uL10</fullName>
    </recommendedName>
    <alternativeName>
        <fullName evidence="6">50S ribosomal protein L10</fullName>
    </alternativeName>
</protein>
<dbReference type="Pfam" id="PF00466">
    <property type="entry name" value="Ribosomal_L10"/>
    <property type="match status" value="1"/>
</dbReference>
<dbReference type="SUPFAM" id="SSF160369">
    <property type="entry name" value="Ribosomal protein L10-like"/>
    <property type="match status" value="1"/>
</dbReference>